<dbReference type="InterPro" id="IPR018165">
    <property type="entry name" value="Ala-tRNA-synth_IIc_core"/>
</dbReference>
<dbReference type="GO" id="GO:0004813">
    <property type="term" value="F:alanine-tRNA ligase activity"/>
    <property type="evidence" value="ECO:0007669"/>
    <property type="project" value="InterPro"/>
</dbReference>
<dbReference type="GO" id="GO:0046872">
    <property type="term" value="F:metal ion binding"/>
    <property type="evidence" value="ECO:0007669"/>
    <property type="project" value="UniProtKB-KW"/>
</dbReference>
<comment type="cofactor">
    <cofactor evidence="1">
        <name>Zn(2+)</name>
        <dbReference type="ChEBI" id="CHEBI:29105"/>
    </cofactor>
</comment>
<name>C1AEB8_GEMAT</name>
<sequence length="410" mass="43260">MSESSAASSTGSSATARLYYDDATLARFSATVTGVAGDGRIVYLDRSAFYPTSGGQPHDLGWLADISVVDVVDEDERVAHHLAEPLGLPIGAMVVGLVDMARRFDHMQQHTGQHLLSALMADRYGWPTVSVHFGDITSTVDVAAAEVTPAQLIEIEQRANALALDNLEVSVSYEDAETASGLRKASDRSGTLRIVTIDGLDRSACGGTHVARTAEIGAVLLRRAERTRGHTRIEFVCGHRAVQRARLDADLLTRAARPLSAAPHDVPALVEQMQQRLQDLERELKRTTLALAAHDALAHWNAAIPDANGVRRVRLTVNGAVKDSEALAQQLTARGGCVVLVTSATVGGVLLATADDVSIDAGQQLRAALQSVGGRGGGSPRVAQGAVPGGSDGNAHLRETLDAVARMLGF</sequence>
<evidence type="ECO:0000313" key="9">
    <source>
        <dbReference type="Proteomes" id="UP000002209"/>
    </source>
</evidence>
<dbReference type="PROSITE" id="PS50860">
    <property type="entry name" value="AA_TRNA_LIGASE_II_ALA"/>
    <property type="match status" value="1"/>
</dbReference>
<reference evidence="9" key="1">
    <citation type="submission" date="2006-03" db="EMBL/GenBank/DDBJ databases">
        <title>Complete genome sequence of Gemmatimonas aurantiaca T-27 that represents a novel phylum Gemmatimonadetes.</title>
        <authorList>
            <person name="Takasaki K."/>
            <person name="Ichikawa N."/>
            <person name="Miura H."/>
            <person name="Matsushita S."/>
            <person name="Watanabe Y."/>
            <person name="Oguchi A."/>
            <person name="Ankai A."/>
            <person name="Yashiro I."/>
            <person name="Takahashi M."/>
            <person name="Terui Y."/>
            <person name="Fukui S."/>
            <person name="Yokoyama H."/>
            <person name="Tanikawa S."/>
            <person name="Hanada S."/>
            <person name="Kamagata Y."/>
            <person name="Fujita N."/>
        </authorList>
    </citation>
    <scope>NUCLEOTIDE SEQUENCE [LARGE SCALE GENOMIC DNA]</scope>
    <source>
        <strain evidence="9">T-27 / DSM 14586 / JCM 11422 / NBRC 100505</strain>
    </source>
</reference>
<dbReference type="GO" id="GO:0002161">
    <property type="term" value="F:aminoacyl-tRNA deacylase activity"/>
    <property type="evidence" value="ECO:0007669"/>
    <property type="project" value="UniProtKB-ARBA"/>
</dbReference>
<evidence type="ECO:0000256" key="1">
    <source>
        <dbReference type="ARBA" id="ARBA00001947"/>
    </source>
</evidence>
<keyword evidence="5" id="KW-0175">Coiled coil</keyword>
<dbReference type="Pfam" id="PF07973">
    <property type="entry name" value="tRNA_SAD"/>
    <property type="match status" value="1"/>
</dbReference>
<accession>C1AEB8</accession>
<feature type="domain" description="Alanyl-transfer RNA synthetases family profile" evidence="7">
    <location>
        <begin position="1"/>
        <end position="247"/>
    </location>
</feature>
<dbReference type="AlphaFoldDB" id="C1AEB8"/>
<dbReference type="PANTHER" id="PTHR43462">
    <property type="entry name" value="ALANYL-TRNA EDITING PROTEIN"/>
    <property type="match status" value="1"/>
</dbReference>
<dbReference type="SUPFAM" id="SSF50447">
    <property type="entry name" value="Translation proteins"/>
    <property type="match status" value="1"/>
</dbReference>
<organism evidence="8 9">
    <name type="scientific">Gemmatimonas aurantiaca (strain DSM 14586 / JCM 11422 / NBRC 100505 / T-27)</name>
    <dbReference type="NCBI Taxonomy" id="379066"/>
    <lineage>
        <taxon>Bacteria</taxon>
        <taxon>Pseudomonadati</taxon>
        <taxon>Gemmatimonadota</taxon>
        <taxon>Gemmatimonadia</taxon>
        <taxon>Gemmatimonadales</taxon>
        <taxon>Gemmatimonadaceae</taxon>
        <taxon>Gemmatimonas</taxon>
    </lineage>
</organism>
<evidence type="ECO:0000259" key="7">
    <source>
        <dbReference type="PROSITE" id="PS50860"/>
    </source>
</evidence>
<dbReference type="Gene3D" id="2.40.30.130">
    <property type="match status" value="1"/>
</dbReference>
<dbReference type="SUPFAM" id="SSF55186">
    <property type="entry name" value="ThrRS/AlaRS common domain"/>
    <property type="match status" value="1"/>
</dbReference>
<dbReference type="KEGG" id="gau:GAU_3803"/>
<dbReference type="InterPro" id="IPR009000">
    <property type="entry name" value="Transl_B-barrel_sf"/>
</dbReference>
<dbReference type="Gene3D" id="3.10.310.40">
    <property type="match status" value="1"/>
</dbReference>
<evidence type="ECO:0000256" key="5">
    <source>
        <dbReference type="SAM" id="Coils"/>
    </source>
</evidence>
<dbReference type="GO" id="GO:0005737">
    <property type="term" value="C:cytoplasm"/>
    <property type="evidence" value="ECO:0007669"/>
    <property type="project" value="UniProtKB-SubCell"/>
</dbReference>
<protein>
    <submittedName>
        <fullName evidence="8">Putative alanyl-transfer RNA synthetase</fullName>
    </submittedName>
</protein>
<gene>
    <name evidence="8" type="ordered locus">GAU_3803</name>
</gene>
<dbReference type="GO" id="GO:0006419">
    <property type="term" value="P:alanyl-tRNA aminoacylation"/>
    <property type="evidence" value="ECO:0007669"/>
    <property type="project" value="InterPro"/>
</dbReference>
<dbReference type="Gene3D" id="3.30.980.10">
    <property type="entry name" value="Threonyl-trna Synthetase, Chain A, domain 2"/>
    <property type="match status" value="1"/>
</dbReference>
<evidence type="ECO:0000256" key="2">
    <source>
        <dbReference type="ARBA" id="ARBA00004496"/>
    </source>
</evidence>
<dbReference type="InterPro" id="IPR012947">
    <property type="entry name" value="tRNA_SAD"/>
</dbReference>
<comment type="subcellular location">
    <subcellularLocation>
        <location evidence="2">Cytoplasm</location>
    </subcellularLocation>
</comment>
<keyword evidence="4" id="KW-0862">Zinc</keyword>
<dbReference type="GO" id="GO:0005524">
    <property type="term" value="F:ATP binding"/>
    <property type="evidence" value="ECO:0007669"/>
    <property type="project" value="InterPro"/>
</dbReference>
<dbReference type="eggNOG" id="COG0013">
    <property type="taxonomic scope" value="Bacteria"/>
</dbReference>
<dbReference type="GO" id="GO:0003676">
    <property type="term" value="F:nucleic acid binding"/>
    <property type="evidence" value="ECO:0007669"/>
    <property type="project" value="InterPro"/>
</dbReference>
<dbReference type="HOGENOM" id="CLU_004485_7_2_0"/>
<evidence type="ECO:0000256" key="3">
    <source>
        <dbReference type="ARBA" id="ARBA00022723"/>
    </source>
</evidence>
<feature type="region of interest" description="Disordered" evidence="6">
    <location>
        <begin position="372"/>
        <end position="394"/>
    </location>
</feature>
<feature type="coiled-coil region" evidence="5">
    <location>
        <begin position="270"/>
        <end position="297"/>
    </location>
</feature>
<evidence type="ECO:0000256" key="6">
    <source>
        <dbReference type="SAM" id="MobiDB-lite"/>
    </source>
</evidence>
<dbReference type="InterPro" id="IPR051335">
    <property type="entry name" value="Alanyl-tRNA_Editing_Enzymes"/>
</dbReference>
<dbReference type="Proteomes" id="UP000002209">
    <property type="component" value="Chromosome"/>
</dbReference>
<proteinExistence type="predicted"/>
<keyword evidence="3" id="KW-0479">Metal-binding</keyword>
<dbReference type="PANTHER" id="PTHR43462:SF1">
    <property type="entry name" value="ALANYL-TRNA EDITING PROTEIN AARSD1"/>
    <property type="match status" value="1"/>
</dbReference>
<keyword evidence="9" id="KW-1185">Reference proteome</keyword>
<dbReference type="EMBL" id="AP009153">
    <property type="protein sequence ID" value="BAH40845.1"/>
    <property type="molecule type" value="Genomic_DNA"/>
</dbReference>
<evidence type="ECO:0000313" key="8">
    <source>
        <dbReference type="EMBL" id="BAH40845.1"/>
    </source>
</evidence>
<dbReference type="SMART" id="SM00863">
    <property type="entry name" value="tRNA_SAD"/>
    <property type="match status" value="1"/>
</dbReference>
<dbReference type="STRING" id="379066.GAU_3803"/>
<evidence type="ECO:0000256" key="4">
    <source>
        <dbReference type="ARBA" id="ARBA00022833"/>
    </source>
</evidence>
<dbReference type="RefSeq" id="WP_015895612.1">
    <property type="nucleotide sequence ID" value="NC_012489.1"/>
</dbReference>
<dbReference type="InterPro" id="IPR018163">
    <property type="entry name" value="Thr/Ala-tRNA-synth_IIc_edit"/>
</dbReference>